<proteinExistence type="predicted"/>
<accession>A0A223S0A5</accession>
<organism evidence="1 2">
    <name type="scientific">Nocardiopsis gilva YIM 90087</name>
    <dbReference type="NCBI Taxonomy" id="1235441"/>
    <lineage>
        <taxon>Bacteria</taxon>
        <taxon>Bacillati</taxon>
        <taxon>Actinomycetota</taxon>
        <taxon>Actinomycetes</taxon>
        <taxon>Streptosporangiales</taxon>
        <taxon>Nocardiopsidaceae</taxon>
        <taxon>Nocardiopsis</taxon>
    </lineage>
</organism>
<dbReference type="AlphaFoldDB" id="A0A223S0A5"/>
<gene>
    <name evidence="1" type="ORF">CDO52_00850</name>
</gene>
<keyword evidence="2" id="KW-1185">Reference proteome</keyword>
<protein>
    <submittedName>
        <fullName evidence="1">Uncharacterized protein</fullName>
    </submittedName>
</protein>
<dbReference type="RefSeq" id="WP_017619526.1">
    <property type="nucleotide sequence ID" value="NZ_ANBG01000245.1"/>
</dbReference>
<evidence type="ECO:0000313" key="2">
    <source>
        <dbReference type="Proteomes" id="UP000215005"/>
    </source>
</evidence>
<reference evidence="1 2" key="1">
    <citation type="submission" date="2017-08" db="EMBL/GenBank/DDBJ databases">
        <title>The complete genome sequence of Nocardiopsis gilva YIM 90087.</title>
        <authorList>
            <person name="Yin M."/>
            <person name="Tang S."/>
        </authorList>
    </citation>
    <scope>NUCLEOTIDE SEQUENCE [LARGE SCALE GENOMIC DNA]</scope>
    <source>
        <strain evidence="1 2">YIM 90087</strain>
    </source>
</reference>
<dbReference type="KEGG" id="ngv:CDO52_00850"/>
<sequence length="62" mass="6914">MNAIELRDHLNQIISDGYGQWPVLLTDIDENGTGLVYEPVDVDALVGDDDEWISIDIRRGTA</sequence>
<evidence type="ECO:0000313" key="1">
    <source>
        <dbReference type="EMBL" id="ASU81527.1"/>
    </source>
</evidence>
<name>A0A223S0A5_9ACTN</name>
<dbReference type="EMBL" id="CP022753">
    <property type="protein sequence ID" value="ASU81527.1"/>
    <property type="molecule type" value="Genomic_DNA"/>
</dbReference>
<dbReference type="Proteomes" id="UP000215005">
    <property type="component" value="Chromosome"/>
</dbReference>